<feature type="compositionally biased region" description="Polar residues" evidence="1">
    <location>
        <begin position="1"/>
        <end position="18"/>
    </location>
</feature>
<accession>K2S166</accession>
<dbReference type="HOGENOM" id="CLU_1156588_0_0_1"/>
<proteinExistence type="predicted"/>
<feature type="region of interest" description="Disordered" evidence="1">
    <location>
        <begin position="1"/>
        <end position="79"/>
    </location>
</feature>
<dbReference type="EMBL" id="AHHD01000079">
    <property type="protein sequence ID" value="EKG20733.1"/>
    <property type="molecule type" value="Genomic_DNA"/>
</dbReference>
<dbReference type="Proteomes" id="UP000007129">
    <property type="component" value="Unassembled WGS sequence"/>
</dbReference>
<comment type="caution">
    <text evidence="2">The sequence shown here is derived from an EMBL/GenBank/DDBJ whole genome shotgun (WGS) entry which is preliminary data.</text>
</comment>
<name>K2S166_MACPH</name>
<evidence type="ECO:0000256" key="1">
    <source>
        <dbReference type="SAM" id="MobiDB-lite"/>
    </source>
</evidence>
<dbReference type="InParanoid" id="K2S166"/>
<evidence type="ECO:0000313" key="3">
    <source>
        <dbReference type="Proteomes" id="UP000007129"/>
    </source>
</evidence>
<organism evidence="2 3">
    <name type="scientific">Macrophomina phaseolina (strain MS6)</name>
    <name type="common">Charcoal rot fungus</name>
    <dbReference type="NCBI Taxonomy" id="1126212"/>
    <lineage>
        <taxon>Eukaryota</taxon>
        <taxon>Fungi</taxon>
        <taxon>Dikarya</taxon>
        <taxon>Ascomycota</taxon>
        <taxon>Pezizomycotina</taxon>
        <taxon>Dothideomycetes</taxon>
        <taxon>Dothideomycetes incertae sedis</taxon>
        <taxon>Botryosphaeriales</taxon>
        <taxon>Botryosphaeriaceae</taxon>
        <taxon>Macrophomina</taxon>
    </lineage>
</organism>
<dbReference type="VEuPathDB" id="FungiDB:MPH_01899"/>
<dbReference type="AlphaFoldDB" id="K2S166"/>
<reference evidence="2 3" key="1">
    <citation type="journal article" date="2012" name="BMC Genomics">
        <title>Tools to kill: Genome of one of the most destructive plant pathogenic fungi Macrophomina phaseolina.</title>
        <authorList>
            <person name="Islam M.S."/>
            <person name="Haque M.S."/>
            <person name="Islam M.M."/>
            <person name="Emdad E.M."/>
            <person name="Halim A."/>
            <person name="Hossen Q.M.M."/>
            <person name="Hossain M.Z."/>
            <person name="Ahmed B."/>
            <person name="Rahim S."/>
            <person name="Rahman M.S."/>
            <person name="Alam M.M."/>
            <person name="Hou S."/>
            <person name="Wan X."/>
            <person name="Saito J.A."/>
            <person name="Alam M."/>
        </authorList>
    </citation>
    <scope>NUCLEOTIDE SEQUENCE [LARGE SCALE GENOMIC DNA]</scope>
    <source>
        <strain evidence="2 3">MS6</strain>
    </source>
</reference>
<gene>
    <name evidence="2" type="ORF">MPH_01899</name>
</gene>
<feature type="compositionally biased region" description="Low complexity" evidence="1">
    <location>
        <begin position="67"/>
        <end position="79"/>
    </location>
</feature>
<protein>
    <submittedName>
        <fullName evidence="2">Uncharacterized protein</fullName>
    </submittedName>
</protein>
<sequence length="240" mass="25930">MLSNQETGRSEIGTTAASPSCDPRGLSSASPVLTASDGHVAAGRSTTPTPFRTRLQRASSHDQKGDSPPSSISTSPPIRSWELQPCRRWKAHVIGSCYPRPRPSGLPVMSTRPYEAFRQDHLPRQTTSKIAASLDARMMIRKGSDPSLIKQGRPQRTEGWATRSPDSASTNTRKRPYFPLQALHFSWHFLNSVQKACLAACALGGSLPVPFSTGKDGVPASGPKAFAVVGYCARSAELFR</sequence>
<evidence type="ECO:0000313" key="2">
    <source>
        <dbReference type="EMBL" id="EKG20733.1"/>
    </source>
</evidence>
<feature type="region of interest" description="Disordered" evidence="1">
    <location>
        <begin position="146"/>
        <end position="173"/>
    </location>
</feature>